<reference evidence="5 6" key="1">
    <citation type="submission" date="2017-10" db="EMBL/GenBank/DDBJ databases">
        <title>Comparative genomics in systemic dimorphic fungi from Ajellomycetaceae.</title>
        <authorList>
            <person name="Munoz J.F."/>
            <person name="Mcewen J.G."/>
            <person name="Clay O.K."/>
            <person name="Cuomo C.A."/>
        </authorList>
    </citation>
    <scope>NUCLEOTIDE SEQUENCE [LARGE SCALE GENOMIC DNA]</scope>
    <source>
        <strain evidence="5 6">UAMH7299</strain>
    </source>
</reference>
<keyword evidence="1" id="KW-0479">Metal-binding</keyword>
<evidence type="ECO:0000259" key="4">
    <source>
        <dbReference type="PROSITE" id="PS00498"/>
    </source>
</evidence>
<dbReference type="PANTHER" id="PTHR11474">
    <property type="entry name" value="TYROSINASE FAMILY MEMBER"/>
    <property type="match status" value="1"/>
</dbReference>
<organism evidence="5 6">
    <name type="scientific">Polytolypa hystricis (strain UAMH7299)</name>
    <dbReference type="NCBI Taxonomy" id="1447883"/>
    <lineage>
        <taxon>Eukaryota</taxon>
        <taxon>Fungi</taxon>
        <taxon>Dikarya</taxon>
        <taxon>Ascomycota</taxon>
        <taxon>Pezizomycotina</taxon>
        <taxon>Eurotiomycetes</taxon>
        <taxon>Eurotiomycetidae</taxon>
        <taxon>Onygenales</taxon>
        <taxon>Onygenales incertae sedis</taxon>
        <taxon>Polytolypa</taxon>
    </lineage>
</organism>
<dbReference type="InterPro" id="IPR008922">
    <property type="entry name" value="Di-copper_centre_dom_sf"/>
</dbReference>
<dbReference type="PRINTS" id="PR00092">
    <property type="entry name" value="TYROSINASE"/>
</dbReference>
<keyword evidence="6" id="KW-1185">Reference proteome</keyword>
<dbReference type="Pfam" id="PF00264">
    <property type="entry name" value="Tyrosinase"/>
    <property type="match status" value="1"/>
</dbReference>
<dbReference type="InterPro" id="IPR002227">
    <property type="entry name" value="Tyrosinase_Cu-bd"/>
</dbReference>
<dbReference type="Proteomes" id="UP000224634">
    <property type="component" value="Unassembled WGS sequence"/>
</dbReference>
<dbReference type="PROSITE" id="PS00497">
    <property type="entry name" value="TYROSINASE_1"/>
    <property type="match status" value="1"/>
</dbReference>
<evidence type="ECO:0000313" key="5">
    <source>
        <dbReference type="EMBL" id="PGH13991.1"/>
    </source>
</evidence>
<feature type="chain" id="PRO_5012857892" description="Tyrosinase copper-binding domain-containing protein" evidence="2">
    <location>
        <begin position="17"/>
        <end position="375"/>
    </location>
</feature>
<dbReference type="AlphaFoldDB" id="A0A2B7XYY6"/>
<evidence type="ECO:0000256" key="1">
    <source>
        <dbReference type="ARBA" id="ARBA00022723"/>
    </source>
</evidence>
<dbReference type="STRING" id="1447883.A0A2B7XYY6"/>
<protein>
    <recommendedName>
        <fullName evidence="3 4">Tyrosinase copper-binding domain-containing protein</fullName>
    </recommendedName>
</protein>
<sequence>MRLASVILAAASLASAAVPRILPKAPILPQAPNLPTSAFPKFHTLPLEDARAFKDLEGLGLDLTKILEEPAPKPEDGLARISTFSASTCQANPNMRIEWKRYPAADRRAFIAAIKCLMGKPTSGRFSPSTNRYEDLVRLHQMYMPNIHGNPKFMLWHRYYTWTFEQELRDECGFTRPMPWWDETLDAGKFAQSDMFTNTDYFGRLPAASNGRPVCIVSGAFAGMTCNIGPGTSNTPHCLSRAVDESATSQCNSAYVQTCNSRTTFSTMASCAETGPHAFCHNGIGGAMADVSASPSDPIFWMHHTFIDRNFRVWQNVAVSRRTSIDGVDGAGQPLTLDTTIYMGGIRPDVKVRDILNTLSGAMIGGKEFCYRYDY</sequence>
<dbReference type="PANTHER" id="PTHR11474:SF116">
    <property type="entry name" value="TYROSINASE"/>
    <property type="match status" value="1"/>
</dbReference>
<comment type="caution">
    <text evidence="5">The sequence shown here is derived from an EMBL/GenBank/DDBJ whole genome shotgun (WGS) entry which is preliminary data.</text>
</comment>
<accession>A0A2B7XYY6</accession>
<feature type="domain" description="Tyrosinase copper-binding" evidence="3">
    <location>
        <begin position="148"/>
        <end position="165"/>
    </location>
</feature>
<evidence type="ECO:0000313" key="6">
    <source>
        <dbReference type="Proteomes" id="UP000224634"/>
    </source>
</evidence>
<dbReference type="OrthoDB" id="6132182at2759"/>
<dbReference type="InterPro" id="IPR050316">
    <property type="entry name" value="Tyrosinase/Hemocyanin"/>
</dbReference>
<gene>
    <name evidence="5" type="ORF">AJ80_06131</name>
</gene>
<dbReference type="PROSITE" id="PS00498">
    <property type="entry name" value="TYROSINASE_2"/>
    <property type="match status" value="1"/>
</dbReference>
<dbReference type="SUPFAM" id="SSF48056">
    <property type="entry name" value="Di-copper centre-containing domain"/>
    <property type="match status" value="1"/>
</dbReference>
<feature type="signal peptide" evidence="2">
    <location>
        <begin position="1"/>
        <end position="16"/>
    </location>
</feature>
<dbReference type="GO" id="GO:0016491">
    <property type="term" value="F:oxidoreductase activity"/>
    <property type="evidence" value="ECO:0007669"/>
    <property type="project" value="InterPro"/>
</dbReference>
<proteinExistence type="predicted"/>
<dbReference type="Gene3D" id="1.10.1280.10">
    <property type="entry name" value="Di-copper center containing domain from catechol oxidase"/>
    <property type="match status" value="1"/>
</dbReference>
<dbReference type="GO" id="GO:0046872">
    <property type="term" value="F:metal ion binding"/>
    <property type="evidence" value="ECO:0007669"/>
    <property type="project" value="UniProtKB-KW"/>
</dbReference>
<name>A0A2B7XYY6_POLH7</name>
<evidence type="ECO:0000256" key="2">
    <source>
        <dbReference type="SAM" id="SignalP"/>
    </source>
</evidence>
<keyword evidence="2" id="KW-0732">Signal</keyword>
<evidence type="ECO:0000259" key="3">
    <source>
        <dbReference type="PROSITE" id="PS00497"/>
    </source>
</evidence>
<feature type="domain" description="Tyrosinase copper-binding" evidence="4">
    <location>
        <begin position="297"/>
        <end position="308"/>
    </location>
</feature>
<dbReference type="EMBL" id="PDNA01000098">
    <property type="protein sequence ID" value="PGH13991.1"/>
    <property type="molecule type" value="Genomic_DNA"/>
</dbReference>